<feature type="region of interest" description="Disordered" evidence="4">
    <location>
        <begin position="126"/>
        <end position="149"/>
    </location>
</feature>
<feature type="compositionally biased region" description="Acidic residues" evidence="4">
    <location>
        <begin position="129"/>
        <end position="140"/>
    </location>
</feature>
<reference evidence="8 9" key="1">
    <citation type="submission" date="2018-11" db="EMBL/GenBank/DDBJ databases">
        <authorList>
            <consortium name="Pathogen Informatics"/>
        </authorList>
    </citation>
    <scope>NUCLEOTIDE SEQUENCE [LARGE SCALE GENOMIC DNA]</scope>
</reference>
<dbReference type="AlphaFoldDB" id="A0A3P7LHA1"/>
<dbReference type="GO" id="GO:0046872">
    <property type="term" value="F:metal ion binding"/>
    <property type="evidence" value="ECO:0007669"/>
    <property type="project" value="UniProtKB-KW"/>
</dbReference>
<dbReference type="Gene3D" id="1.20.1110.10">
    <property type="entry name" value="Calcium-transporting ATPase, transmembrane domain"/>
    <property type="match status" value="1"/>
</dbReference>
<dbReference type="InterPro" id="IPR006068">
    <property type="entry name" value="ATPase_P-typ_cation-transptr_C"/>
</dbReference>
<dbReference type="Pfam" id="PF12424">
    <property type="entry name" value="ATP_Ca_trans_C"/>
    <property type="match status" value="1"/>
</dbReference>
<evidence type="ECO:0000256" key="1">
    <source>
        <dbReference type="ARBA" id="ARBA00004127"/>
    </source>
</evidence>
<proteinExistence type="predicted"/>
<feature type="transmembrane region" description="Helical" evidence="5">
    <location>
        <begin position="56"/>
        <end position="77"/>
    </location>
</feature>
<gene>
    <name evidence="8" type="ORF">DILT_LOCUS5079</name>
</gene>
<dbReference type="OrthoDB" id="116380at2759"/>
<dbReference type="GO" id="GO:0051480">
    <property type="term" value="P:regulation of cytosolic calcium ion concentration"/>
    <property type="evidence" value="ECO:0007669"/>
    <property type="project" value="TreeGrafter"/>
</dbReference>
<dbReference type="Proteomes" id="UP000281553">
    <property type="component" value="Unassembled WGS sequence"/>
</dbReference>
<keyword evidence="9" id="KW-1185">Reference proteome</keyword>
<dbReference type="GO" id="GO:0005886">
    <property type="term" value="C:plasma membrane"/>
    <property type="evidence" value="ECO:0007669"/>
    <property type="project" value="TreeGrafter"/>
</dbReference>
<evidence type="ECO:0000259" key="7">
    <source>
        <dbReference type="Pfam" id="PF12424"/>
    </source>
</evidence>
<evidence type="ECO:0000256" key="5">
    <source>
        <dbReference type="SAM" id="Phobius"/>
    </source>
</evidence>
<dbReference type="Pfam" id="PF00689">
    <property type="entry name" value="Cation_ATPase_C"/>
    <property type="match status" value="1"/>
</dbReference>
<evidence type="ECO:0000256" key="2">
    <source>
        <dbReference type="ARBA" id="ARBA00022723"/>
    </source>
</evidence>
<evidence type="ECO:0000259" key="6">
    <source>
        <dbReference type="Pfam" id="PF00689"/>
    </source>
</evidence>
<dbReference type="SUPFAM" id="SSF81665">
    <property type="entry name" value="Calcium ATPase, transmembrane domain M"/>
    <property type="match status" value="1"/>
</dbReference>
<dbReference type="InterPro" id="IPR022141">
    <property type="entry name" value="ATP_Ca_trans_C"/>
</dbReference>
<dbReference type="GO" id="GO:0005388">
    <property type="term" value="F:P-type calcium transporter activity"/>
    <property type="evidence" value="ECO:0007669"/>
    <property type="project" value="InterPro"/>
</dbReference>
<evidence type="ECO:0000313" key="8">
    <source>
        <dbReference type="EMBL" id="VDN09248.1"/>
    </source>
</evidence>
<dbReference type="PANTHER" id="PTHR24093">
    <property type="entry name" value="CATION TRANSPORTING ATPASE"/>
    <property type="match status" value="1"/>
</dbReference>
<name>A0A3P7LHA1_DIBLA</name>
<feature type="domain" description="Plasma membrane calcium transporting P-type ATPase C-terminal" evidence="7">
    <location>
        <begin position="155"/>
        <end position="190"/>
    </location>
</feature>
<comment type="subcellular location">
    <subcellularLocation>
        <location evidence="1">Endomembrane system</location>
        <topology evidence="1">Multi-pass membrane protein</topology>
    </subcellularLocation>
</comment>
<evidence type="ECO:0000256" key="4">
    <source>
        <dbReference type="SAM" id="MobiDB-lite"/>
    </source>
</evidence>
<keyword evidence="3" id="KW-0460">Magnesium</keyword>
<accession>A0A3P7LHA1</accession>
<keyword evidence="5" id="KW-1133">Transmembrane helix</keyword>
<dbReference type="GO" id="GO:0012505">
    <property type="term" value="C:endomembrane system"/>
    <property type="evidence" value="ECO:0007669"/>
    <property type="project" value="UniProtKB-SubCell"/>
</dbReference>
<protein>
    <recommendedName>
        <fullName evidence="10">Cation-transporting P-type ATPase C-terminal domain-containing protein</fullName>
    </recommendedName>
</protein>
<dbReference type="EMBL" id="UYRU01046685">
    <property type="protein sequence ID" value="VDN09248.1"/>
    <property type="molecule type" value="Genomic_DNA"/>
</dbReference>
<keyword evidence="2" id="KW-0479">Metal-binding</keyword>
<keyword evidence="5" id="KW-0812">Transmembrane</keyword>
<evidence type="ECO:0008006" key="10">
    <source>
        <dbReference type="Google" id="ProtNLM"/>
    </source>
</evidence>
<dbReference type="InterPro" id="IPR023298">
    <property type="entry name" value="ATPase_P-typ_TM_dom_sf"/>
</dbReference>
<sequence>MEVDSARASVEHGNSRPTQHFTSIFNTFVLMTLFNEMNARKIHGQRNIFSGLFRNWIFLTIWISTFILQIIIVQFGGFAFSTMALDIDQWMWCLFFGIGELIIGQVIICIPDSIIPECKRKRPAKAAEVEEEEEEEDIEAEPSGIPSEEETAVKGQILWIRGLNRLQTQLKVVNAFRMGLDSRYDRDQRKSLSAIAFKQRQSASLEYADAENNVDPSQKQSTHEMDIIMHQANR</sequence>
<evidence type="ECO:0000313" key="9">
    <source>
        <dbReference type="Proteomes" id="UP000281553"/>
    </source>
</evidence>
<organism evidence="8 9">
    <name type="scientific">Dibothriocephalus latus</name>
    <name type="common">Fish tapeworm</name>
    <name type="synonym">Diphyllobothrium latum</name>
    <dbReference type="NCBI Taxonomy" id="60516"/>
    <lineage>
        <taxon>Eukaryota</taxon>
        <taxon>Metazoa</taxon>
        <taxon>Spiralia</taxon>
        <taxon>Lophotrochozoa</taxon>
        <taxon>Platyhelminthes</taxon>
        <taxon>Cestoda</taxon>
        <taxon>Eucestoda</taxon>
        <taxon>Diphyllobothriidea</taxon>
        <taxon>Diphyllobothriidae</taxon>
        <taxon>Dibothriocephalus</taxon>
    </lineage>
</organism>
<keyword evidence="5" id="KW-0472">Membrane</keyword>
<feature type="domain" description="Cation-transporting P-type ATPase C-terminal" evidence="6">
    <location>
        <begin position="15"/>
        <end position="106"/>
    </location>
</feature>
<dbReference type="PANTHER" id="PTHR24093:SF369">
    <property type="entry name" value="CALCIUM-TRANSPORTING ATPASE"/>
    <property type="match status" value="1"/>
</dbReference>
<feature type="transmembrane region" description="Helical" evidence="5">
    <location>
        <begin position="89"/>
        <end position="115"/>
    </location>
</feature>
<evidence type="ECO:0000256" key="3">
    <source>
        <dbReference type="ARBA" id="ARBA00022842"/>
    </source>
</evidence>